<dbReference type="EMBL" id="DQIR01053268">
    <property type="protein sequence ID" value="HDA08744.1"/>
    <property type="molecule type" value="Transcribed_RNA"/>
</dbReference>
<feature type="compositionally biased region" description="Basic and acidic residues" evidence="1">
    <location>
        <begin position="12"/>
        <end position="32"/>
    </location>
</feature>
<feature type="region of interest" description="Disordered" evidence="1">
    <location>
        <begin position="80"/>
        <end position="145"/>
    </location>
</feature>
<accession>A0A481CU22</accession>
<feature type="compositionally biased region" description="Basic and acidic residues" evidence="1">
    <location>
        <begin position="110"/>
        <end position="130"/>
    </location>
</feature>
<feature type="region of interest" description="Disordered" evidence="1">
    <location>
        <begin position="1"/>
        <end position="66"/>
    </location>
</feature>
<reference evidence="2" key="1">
    <citation type="journal article" date="2019" name="PeerJ">
        <title>Genes of the pig, Sus scrofa, reconstructed with EvidentialGene.</title>
        <authorList>
            <person name="Gilbert D.G."/>
        </authorList>
    </citation>
    <scope>NUCLEOTIDE SEQUENCE</scope>
</reference>
<organism evidence="2">
    <name type="scientific">Sus scrofa</name>
    <name type="common">Pig</name>
    <dbReference type="NCBI Taxonomy" id="9823"/>
    <lineage>
        <taxon>Eukaryota</taxon>
        <taxon>Metazoa</taxon>
        <taxon>Chordata</taxon>
        <taxon>Craniata</taxon>
        <taxon>Vertebrata</taxon>
        <taxon>Euteleostomi</taxon>
        <taxon>Mammalia</taxon>
        <taxon>Eutheria</taxon>
        <taxon>Laurasiatheria</taxon>
        <taxon>Artiodactyla</taxon>
        <taxon>Suina</taxon>
        <taxon>Suidae</taxon>
        <taxon>Sus</taxon>
    </lineage>
</organism>
<proteinExistence type="predicted"/>
<name>A0A481CU22_PIG</name>
<protein>
    <submittedName>
        <fullName evidence="2">V-type proton ATPase 21 kDa proteolipid subunit</fullName>
    </submittedName>
</protein>
<sequence>MADGLGVSSTERLSHVADDNCHDDAVDGHSLTEDDADQVLGLDPGGLHPSPNDGRASNINAPGGWIRNQCAKPERVIAPKMTKNPMTPPAMIQPLPSSHSSNTHHAAPTTDREIARPMPRFDHMKGEVSVKNHATSKRKPKSKMV</sequence>
<dbReference type="EMBL" id="DQIR01043020">
    <property type="protein sequence ID" value="HCZ98495.1"/>
    <property type="molecule type" value="Transcribed_RNA"/>
</dbReference>
<feature type="compositionally biased region" description="Polar residues" evidence="1">
    <location>
        <begin position="95"/>
        <end position="104"/>
    </location>
</feature>
<evidence type="ECO:0000313" key="2">
    <source>
        <dbReference type="EMBL" id="HDC72825.1"/>
    </source>
</evidence>
<evidence type="ECO:0000256" key="1">
    <source>
        <dbReference type="SAM" id="MobiDB-lite"/>
    </source>
</evidence>
<dbReference type="EMBL" id="DQIR01317351">
    <property type="protein sequence ID" value="HDC72825.1"/>
    <property type="molecule type" value="Transcribed_RNA"/>
</dbReference>
<feature type="compositionally biased region" description="Basic residues" evidence="1">
    <location>
        <begin position="134"/>
        <end position="145"/>
    </location>
</feature>
<dbReference type="AlphaFoldDB" id="A0A481CU22"/>
<dbReference type="EMBL" id="DQIR01053266">
    <property type="protein sequence ID" value="HDA08742.1"/>
    <property type="molecule type" value="Transcribed_RNA"/>
</dbReference>